<accession>A0A327JUH7</accession>
<evidence type="ECO:0000256" key="2">
    <source>
        <dbReference type="ARBA" id="ARBA00023235"/>
    </source>
</evidence>
<comment type="caution">
    <text evidence="5">The sequence shown here is derived from an EMBL/GenBank/DDBJ whole genome shotgun (WGS) entry which is preliminary data.</text>
</comment>
<dbReference type="Proteomes" id="UP000249299">
    <property type="component" value="Unassembled WGS sequence"/>
</dbReference>
<dbReference type="InterPro" id="IPR020103">
    <property type="entry name" value="PsdUridine_synth_cat_dom_sf"/>
</dbReference>
<dbReference type="GO" id="GO:0140098">
    <property type="term" value="F:catalytic activity, acting on RNA"/>
    <property type="evidence" value="ECO:0007669"/>
    <property type="project" value="UniProtKB-ARBA"/>
</dbReference>
<keyword evidence="6" id="KW-1185">Reference proteome</keyword>
<dbReference type="PANTHER" id="PTHR21600">
    <property type="entry name" value="MITOCHONDRIAL RNA PSEUDOURIDINE SYNTHASE"/>
    <property type="match status" value="1"/>
</dbReference>
<feature type="region of interest" description="Disordered" evidence="3">
    <location>
        <begin position="1"/>
        <end position="31"/>
    </location>
</feature>
<dbReference type="CDD" id="cd02869">
    <property type="entry name" value="PseudoU_synth_RluA_like"/>
    <property type="match status" value="1"/>
</dbReference>
<dbReference type="PROSITE" id="PS01129">
    <property type="entry name" value="PSI_RLU"/>
    <property type="match status" value="1"/>
</dbReference>
<protein>
    <recommendedName>
        <fullName evidence="4">Pseudouridine synthase RsuA/RluA-like domain-containing protein</fullName>
    </recommendedName>
</protein>
<dbReference type="InterPro" id="IPR006224">
    <property type="entry name" value="PsdUridine_synth_RluA-like_CS"/>
</dbReference>
<name>A0A327JUH7_9HYPH</name>
<feature type="compositionally biased region" description="Basic and acidic residues" evidence="3">
    <location>
        <begin position="1"/>
        <end position="10"/>
    </location>
</feature>
<evidence type="ECO:0000313" key="5">
    <source>
        <dbReference type="EMBL" id="RAI29123.1"/>
    </source>
</evidence>
<dbReference type="GO" id="GO:0009982">
    <property type="term" value="F:pseudouridine synthase activity"/>
    <property type="evidence" value="ECO:0007669"/>
    <property type="project" value="InterPro"/>
</dbReference>
<organism evidence="5 6">
    <name type="scientific">Rhodobium orientis</name>
    <dbReference type="NCBI Taxonomy" id="34017"/>
    <lineage>
        <taxon>Bacteria</taxon>
        <taxon>Pseudomonadati</taxon>
        <taxon>Pseudomonadota</taxon>
        <taxon>Alphaproteobacteria</taxon>
        <taxon>Hyphomicrobiales</taxon>
        <taxon>Rhodobiaceae</taxon>
        <taxon>Rhodobium</taxon>
    </lineage>
</organism>
<dbReference type="InterPro" id="IPR006145">
    <property type="entry name" value="PsdUridine_synth_RsuA/RluA"/>
</dbReference>
<dbReference type="RefSeq" id="WP_111432979.1">
    <property type="nucleotide sequence ID" value="NZ_JACIGG010000005.1"/>
</dbReference>
<dbReference type="Pfam" id="PF00849">
    <property type="entry name" value="PseudoU_synth_2"/>
    <property type="match status" value="1"/>
</dbReference>
<dbReference type="OrthoDB" id="9807829at2"/>
<feature type="compositionally biased region" description="Basic and acidic residues" evidence="3">
    <location>
        <begin position="18"/>
        <end position="28"/>
    </location>
</feature>
<evidence type="ECO:0000256" key="1">
    <source>
        <dbReference type="ARBA" id="ARBA00010876"/>
    </source>
</evidence>
<comment type="similarity">
    <text evidence="1">Belongs to the pseudouridine synthase RluA family.</text>
</comment>
<evidence type="ECO:0000313" key="6">
    <source>
        <dbReference type="Proteomes" id="UP000249299"/>
    </source>
</evidence>
<dbReference type="Gene3D" id="3.30.2350.10">
    <property type="entry name" value="Pseudouridine synthase"/>
    <property type="match status" value="1"/>
</dbReference>
<sequence>MAGGGKERGGQRRQRPGRRPERPVRQPVEDSFEPIALAGDAADPLGLLDRLLYRDDHIIVLDKPAGLAVHAGPKGGLTLEDGLEALRLGGPRRPGLAHRLDKDTSGCLVLGRDRETLNRLGRMFHSGRVQKTYWAVVEGHPKTDRGRIALNLSKRTKGRGWWMRVDPKGQPAETFFQVLGRSDRFSFLELSPKTGRTHQLRVHCSTKGWPILGDPIYGKGVAGGPRLHLHARSIALPGGKGQKAVTVTAPVPEDMAAALRLCGWEGET</sequence>
<dbReference type="EMBL" id="NPEV01000005">
    <property type="protein sequence ID" value="RAI29123.1"/>
    <property type="molecule type" value="Genomic_DNA"/>
</dbReference>
<feature type="domain" description="Pseudouridine synthase RsuA/RluA-like" evidence="4">
    <location>
        <begin position="57"/>
        <end position="205"/>
    </location>
</feature>
<dbReference type="GO" id="GO:0000455">
    <property type="term" value="P:enzyme-directed rRNA pseudouridine synthesis"/>
    <property type="evidence" value="ECO:0007669"/>
    <property type="project" value="TreeGrafter"/>
</dbReference>
<gene>
    <name evidence="5" type="ORF">CH339_03920</name>
</gene>
<dbReference type="PANTHER" id="PTHR21600:SF44">
    <property type="entry name" value="RIBOSOMAL LARGE SUBUNIT PSEUDOURIDINE SYNTHASE D"/>
    <property type="match status" value="1"/>
</dbReference>
<dbReference type="InterPro" id="IPR050188">
    <property type="entry name" value="RluA_PseudoU_synthase"/>
</dbReference>
<dbReference type="AlphaFoldDB" id="A0A327JUH7"/>
<evidence type="ECO:0000256" key="3">
    <source>
        <dbReference type="SAM" id="MobiDB-lite"/>
    </source>
</evidence>
<proteinExistence type="inferred from homology"/>
<keyword evidence="2" id="KW-0413">Isomerase</keyword>
<reference evidence="5 6" key="1">
    <citation type="submission" date="2017-07" db="EMBL/GenBank/DDBJ databases">
        <title>Draft Genome Sequences of Select Purple Nonsulfur Bacteria.</title>
        <authorList>
            <person name="Lasarre B."/>
            <person name="Mckinlay J.B."/>
        </authorList>
    </citation>
    <scope>NUCLEOTIDE SEQUENCE [LARGE SCALE GENOMIC DNA]</scope>
    <source>
        <strain evidence="5 6">DSM 11290</strain>
    </source>
</reference>
<dbReference type="GO" id="GO:0003723">
    <property type="term" value="F:RNA binding"/>
    <property type="evidence" value="ECO:0007669"/>
    <property type="project" value="InterPro"/>
</dbReference>
<dbReference type="SUPFAM" id="SSF55120">
    <property type="entry name" value="Pseudouridine synthase"/>
    <property type="match status" value="1"/>
</dbReference>
<evidence type="ECO:0000259" key="4">
    <source>
        <dbReference type="Pfam" id="PF00849"/>
    </source>
</evidence>